<reference evidence="3" key="1">
    <citation type="submission" date="2023-07" db="EMBL/GenBank/DDBJ databases">
        <title>Genomic Encyclopedia of Type Strains, Phase IV (KMG-IV): sequencing the most valuable type-strain genomes for metagenomic binning, comparative biology and taxonomic classification.</title>
        <authorList>
            <person name="Goeker M."/>
        </authorList>
    </citation>
    <scope>NUCLEOTIDE SEQUENCE</scope>
    <source>
        <strain evidence="3">DSM 24202</strain>
    </source>
</reference>
<comment type="caution">
    <text evidence="3">The sequence shown here is derived from an EMBL/GenBank/DDBJ whole genome shotgun (WGS) entry which is preliminary data.</text>
</comment>
<dbReference type="AlphaFoldDB" id="A0AAE4AR06"/>
<name>A0AAE4AR06_9BACT</name>
<dbReference type="InterPro" id="IPR008928">
    <property type="entry name" value="6-hairpin_glycosidase_sf"/>
</dbReference>
<dbReference type="InterPro" id="IPR012341">
    <property type="entry name" value="6hp_glycosidase-like_sf"/>
</dbReference>
<feature type="domain" description="Glycosyl-hydrolase family 116 catalytic region" evidence="1">
    <location>
        <begin position="443"/>
        <end position="749"/>
    </location>
</feature>
<keyword evidence="4" id="KW-1185">Reference proteome</keyword>
<dbReference type="SUPFAM" id="SSF48208">
    <property type="entry name" value="Six-hairpin glycosidases"/>
    <property type="match status" value="1"/>
</dbReference>
<dbReference type="PANTHER" id="PTHR12654:SF0">
    <property type="entry name" value="NON-LYSOSOMAL GLUCOSYLCERAMIDASE"/>
    <property type="match status" value="1"/>
</dbReference>
<dbReference type="Pfam" id="PF04685">
    <property type="entry name" value="DUF608"/>
    <property type="match status" value="1"/>
</dbReference>
<dbReference type="InterPro" id="IPR006775">
    <property type="entry name" value="GH116_catalytic"/>
</dbReference>
<organism evidence="3 4">
    <name type="scientific">Oligosphaera ethanolica</name>
    <dbReference type="NCBI Taxonomy" id="760260"/>
    <lineage>
        <taxon>Bacteria</taxon>
        <taxon>Pseudomonadati</taxon>
        <taxon>Lentisphaerota</taxon>
        <taxon>Oligosphaeria</taxon>
        <taxon>Oligosphaerales</taxon>
        <taxon>Oligosphaeraceae</taxon>
        <taxon>Oligosphaera</taxon>
    </lineage>
</organism>
<feature type="domain" description="Glycosyl-hydrolase family 116 N-terminal" evidence="2">
    <location>
        <begin position="13"/>
        <end position="335"/>
    </location>
</feature>
<evidence type="ECO:0000313" key="4">
    <source>
        <dbReference type="Proteomes" id="UP001238163"/>
    </source>
</evidence>
<dbReference type="GO" id="GO:0005975">
    <property type="term" value="P:carbohydrate metabolic process"/>
    <property type="evidence" value="ECO:0007669"/>
    <property type="project" value="InterPro"/>
</dbReference>
<dbReference type="InterPro" id="IPR024462">
    <property type="entry name" value="GH116_N"/>
</dbReference>
<dbReference type="Gene3D" id="1.50.10.10">
    <property type="match status" value="1"/>
</dbReference>
<dbReference type="EMBL" id="JAUSVL010000001">
    <property type="protein sequence ID" value="MDQ0291688.1"/>
    <property type="molecule type" value="Genomic_DNA"/>
</dbReference>
<evidence type="ECO:0000259" key="2">
    <source>
        <dbReference type="Pfam" id="PF12215"/>
    </source>
</evidence>
<dbReference type="InterPro" id="IPR052566">
    <property type="entry name" value="Non-lysos_glucosylceramidase"/>
</dbReference>
<dbReference type="RefSeq" id="WP_307264837.1">
    <property type="nucleotide sequence ID" value="NZ_JAUSVL010000001.1"/>
</dbReference>
<proteinExistence type="predicted"/>
<dbReference type="PROSITE" id="PS51257">
    <property type="entry name" value="PROKAR_LIPOPROTEIN"/>
    <property type="match status" value="1"/>
</dbReference>
<dbReference type="GO" id="GO:0008422">
    <property type="term" value="F:beta-glucosidase activity"/>
    <property type="evidence" value="ECO:0007669"/>
    <property type="project" value="TreeGrafter"/>
</dbReference>
<sequence length="843" mass="94972">MKYDKDHSSQISFPLGGIGSGCIGLAGNGQLVDWEIFNRANKGSSNGLSHFAVSCEKSDQVTACRILHGDVPEHNYSGVYRRGDDNSYRGFGWGPDADSLCGLPHFRHHEFHGQFPFARIDFGGEDFPLRVALNAWTVLIPGNDQDSSLPAAFFSVEIANTSSEPVDARVIGVIQNPWGSSAARNHWRDGLMHCCSGLEPDDFNYGELALGCLEDPATLSYQQYLYRGGWRDRVESYWQDLNTPGRFRNRVYDDHPASGTDSALIASHVTIAPGTRRSVRFVITWHVPNRKNDWRKDIDALCAANGVENRWRNWYATVWPDAVASCRYAMDNYRDLHSATRRFHDALFASSLPAAVLDAISANLSILKSPTCLRLEDGSFYGWEGVGTAWGSCEGSCAHVWNYQQALAFLFPKLERSMREAHWRHSVDEVGGSHFRLVLPLGIHATREWMRPCVDGQMGDVMKAFRDWKISGDDAWLKTWYPTIRKTIEYAWSEHNPDQWDPEQSGVISGRQHHTLDMELFGPNAWLQGHYLGALLAAAQMADAVGDNDFATQCRDLFAKGQKWTEDHLFNGDYYQQRIDIRDRAVLSRYQHAAHYWDDEHAQLKYQIGDGCEIDMQLAQWYASIYGIGQIFAPERNRQALAALFRHNFRACMRDHANQWRIYSLNDEAGLIICTWPEGTERPVIPLPYASETMDGFEYAAAAHMIGCGMLNEGLRVVQAVRDRYDGRKRNPWNEIECGNNYARSMASYGLLLSYSGFRFDRAAGIIGFHPVLPPPFTCFWSLGDTWGSYTQNKDNAIISVMAGSLHLTAIELDRPVKALSSNGLPAALPLDLLDGDSVRCQF</sequence>
<accession>A0AAE4AR06</accession>
<evidence type="ECO:0000313" key="3">
    <source>
        <dbReference type="EMBL" id="MDQ0291688.1"/>
    </source>
</evidence>
<dbReference type="Proteomes" id="UP001238163">
    <property type="component" value="Unassembled WGS sequence"/>
</dbReference>
<dbReference type="Pfam" id="PF12215">
    <property type="entry name" value="Glyco_hydr_116N"/>
    <property type="match status" value="1"/>
</dbReference>
<evidence type="ECO:0000259" key="1">
    <source>
        <dbReference type="Pfam" id="PF04685"/>
    </source>
</evidence>
<gene>
    <name evidence="3" type="ORF">J3R75_003795</name>
</gene>
<dbReference type="PANTHER" id="PTHR12654">
    <property type="entry name" value="BILE ACID BETA-GLUCOSIDASE-RELATED"/>
    <property type="match status" value="1"/>
</dbReference>
<protein>
    <submittedName>
        <fullName evidence="3">Uncharacterized protein (DUF608 family)</fullName>
    </submittedName>
</protein>